<dbReference type="PROSITE" id="PS51186">
    <property type="entry name" value="GNAT"/>
    <property type="match status" value="1"/>
</dbReference>
<evidence type="ECO:0000256" key="1">
    <source>
        <dbReference type="ARBA" id="ARBA00022679"/>
    </source>
</evidence>
<dbReference type="Proteomes" id="UP000306584">
    <property type="component" value="Unassembled WGS sequence"/>
</dbReference>
<dbReference type="Pfam" id="PF00583">
    <property type="entry name" value="Acetyltransf_1"/>
    <property type="match status" value="1"/>
</dbReference>
<dbReference type="GO" id="GO:0016747">
    <property type="term" value="F:acyltransferase activity, transferring groups other than amino-acyl groups"/>
    <property type="evidence" value="ECO:0007669"/>
    <property type="project" value="InterPro"/>
</dbReference>
<dbReference type="SUPFAM" id="SSF55729">
    <property type="entry name" value="Acyl-CoA N-acyltransferases (Nat)"/>
    <property type="match status" value="1"/>
</dbReference>
<gene>
    <name evidence="4" type="ORF">D6D01_09438</name>
</gene>
<keyword evidence="2" id="KW-0012">Acyltransferase</keyword>
<dbReference type="CDD" id="cd04301">
    <property type="entry name" value="NAT_SF"/>
    <property type="match status" value="1"/>
</dbReference>
<dbReference type="PANTHER" id="PTHR43877">
    <property type="entry name" value="AMINOALKYLPHOSPHONATE N-ACETYLTRANSFERASE-RELATED-RELATED"/>
    <property type="match status" value="1"/>
</dbReference>
<proteinExistence type="predicted"/>
<dbReference type="EMBL" id="QZBD01000644">
    <property type="protein sequence ID" value="THY10039.1"/>
    <property type="molecule type" value="Genomic_DNA"/>
</dbReference>
<name>A0A4S9K5Z3_AURPU</name>
<protein>
    <recommendedName>
        <fullName evidence="3">N-acetyltransferase domain-containing protein</fullName>
    </recommendedName>
</protein>
<comment type="caution">
    <text evidence="4">The sequence shown here is derived from an EMBL/GenBank/DDBJ whole genome shotgun (WGS) entry which is preliminary data.</text>
</comment>
<dbReference type="Gene3D" id="3.40.630.30">
    <property type="match status" value="1"/>
</dbReference>
<dbReference type="AlphaFoldDB" id="A0A4S9K5Z3"/>
<dbReference type="InterPro" id="IPR050832">
    <property type="entry name" value="Bact_Acetyltransf"/>
</dbReference>
<keyword evidence="1" id="KW-0808">Transferase</keyword>
<dbReference type="InterPro" id="IPR016181">
    <property type="entry name" value="Acyl_CoA_acyltransferase"/>
</dbReference>
<organism evidence="4 5">
    <name type="scientific">Aureobasidium pullulans</name>
    <name type="common">Black yeast</name>
    <name type="synonym">Pullularia pullulans</name>
    <dbReference type="NCBI Taxonomy" id="5580"/>
    <lineage>
        <taxon>Eukaryota</taxon>
        <taxon>Fungi</taxon>
        <taxon>Dikarya</taxon>
        <taxon>Ascomycota</taxon>
        <taxon>Pezizomycotina</taxon>
        <taxon>Dothideomycetes</taxon>
        <taxon>Dothideomycetidae</taxon>
        <taxon>Dothideales</taxon>
        <taxon>Saccotheciaceae</taxon>
        <taxon>Aureobasidium</taxon>
    </lineage>
</organism>
<dbReference type="InterPro" id="IPR000182">
    <property type="entry name" value="GNAT_dom"/>
</dbReference>
<feature type="domain" description="N-acetyltransferase" evidence="3">
    <location>
        <begin position="11"/>
        <end position="194"/>
    </location>
</feature>
<evidence type="ECO:0000313" key="4">
    <source>
        <dbReference type="EMBL" id="THY10039.1"/>
    </source>
</evidence>
<evidence type="ECO:0000259" key="3">
    <source>
        <dbReference type="PROSITE" id="PS51186"/>
    </source>
</evidence>
<accession>A0A4S9K5Z3</accession>
<evidence type="ECO:0000256" key="2">
    <source>
        <dbReference type="ARBA" id="ARBA00023315"/>
    </source>
</evidence>
<sequence length="197" mass="21635">MRQQMTMSTTINVRVATTLDAETIAYIHVTAWQAAYVNIVPQAYLDALTVNDKITMWKRILSDPVKASNILVAEHNDPKGTAKDTHLLGFASFGDADEFASNEDLRYDGAKSGELRAIYVDPRAWSKGAGQCLWRATQQRFTEAKVTIVVVSTFAKNERAIRFYQAAGFAKSDAGNTEIGGSTVKTVRLTKTLVLGV</sequence>
<evidence type="ECO:0000313" key="5">
    <source>
        <dbReference type="Proteomes" id="UP000306584"/>
    </source>
</evidence>
<reference evidence="4 5" key="1">
    <citation type="submission" date="2018-10" db="EMBL/GenBank/DDBJ databases">
        <title>Fifty Aureobasidium pullulans genomes reveal a recombining polyextremotolerant generalist.</title>
        <authorList>
            <person name="Gostincar C."/>
            <person name="Turk M."/>
            <person name="Zajc J."/>
            <person name="Gunde-Cimerman N."/>
        </authorList>
    </citation>
    <scope>NUCLEOTIDE SEQUENCE [LARGE SCALE GENOMIC DNA]</scope>
    <source>
        <strain evidence="4 5">EXF-6604</strain>
    </source>
</reference>